<dbReference type="AlphaFoldDB" id="A0A644TWV5"/>
<dbReference type="Pfam" id="PF03577">
    <property type="entry name" value="Peptidase_C69"/>
    <property type="match status" value="1"/>
</dbReference>
<gene>
    <name evidence="1" type="ORF">SDC9_15934</name>
</gene>
<proteinExistence type="predicted"/>
<dbReference type="Gene3D" id="3.60.60.10">
    <property type="entry name" value="Penicillin V Acylase, Chain A"/>
    <property type="match status" value="1"/>
</dbReference>
<dbReference type="PROSITE" id="PS51257">
    <property type="entry name" value="PROKAR_LIPOPROTEIN"/>
    <property type="match status" value="1"/>
</dbReference>
<evidence type="ECO:0008006" key="2">
    <source>
        <dbReference type="Google" id="ProtNLM"/>
    </source>
</evidence>
<organism evidence="1">
    <name type="scientific">bioreactor metagenome</name>
    <dbReference type="NCBI Taxonomy" id="1076179"/>
    <lineage>
        <taxon>unclassified sequences</taxon>
        <taxon>metagenomes</taxon>
        <taxon>ecological metagenomes</taxon>
    </lineage>
</organism>
<dbReference type="PANTHER" id="PTHR12994">
    <property type="entry name" value="SECERNIN"/>
    <property type="match status" value="1"/>
</dbReference>
<dbReference type="EMBL" id="VSSQ01000051">
    <property type="protein sequence ID" value="MPL70181.1"/>
    <property type="molecule type" value="Genomic_DNA"/>
</dbReference>
<sequence>MKRVKSLFKAMLATILVASSVSSFACTSFLVTKGASKDGSTMITYAADSHTLYGELYYNAAANYPAGTMIQIVDWDSGKKLIKIPQVAQTYTTVGNSNQWGLSITETTYGGRPELEDSTGGIDYGTLIYLTLQRAKNAREAIKQIAELVDTYGYFSSGESFSIADPEEVWILELIGKGNNPEVKTTEKGEIVKDKKGNSVINKNLRKGAVWVAMRIPDGYISGHANHARITTFPQEVKKSFKSISSKNLKEIFRPEVEVVYAYDVVEFARNKGYFNGQDKDFSFSDIYAPIDFSGARGCEARVYAGFLRCNKSIQQYEDYAMGHNLKNRMPLWIKPENKLSVKDVMELMRDHYQGTPMDMTKDIGGGPFNCPYRWRPMGFEVNGEQYVHERATSTQQTGFSLVAQARNWMPEGAKGILWFGVDDTYSTVYMPIYTNISRVPENVRQGNGNMVTYSETSLFWLFNQVTNFAYSRYSDMIVDVRAKQGELEGQFIKDVEELDNKIKGLSSEEMRNDITKFSIERVDKTFRTWKKLNQYLIVKYMDGNIKKEKDGKFTESPYRQGQNEFPLQKPYQKKWLETIVKDHGDIIKVPTQPKK</sequence>
<dbReference type="GO" id="GO:0006508">
    <property type="term" value="P:proteolysis"/>
    <property type="evidence" value="ECO:0007669"/>
    <property type="project" value="InterPro"/>
</dbReference>
<protein>
    <recommendedName>
        <fullName evidence="2">Dipeptidase A</fullName>
    </recommendedName>
</protein>
<evidence type="ECO:0000313" key="1">
    <source>
        <dbReference type="EMBL" id="MPL70181.1"/>
    </source>
</evidence>
<dbReference type="GO" id="GO:0016805">
    <property type="term" value="F:dipeptidase activity"/>
    <property type="evidence" value="ECO:0007669"/>
    <property type="project" value="InterPro"/>
</dbReference>
<dbReference type="GO" id="GO:0070004">
    <property type="term" value="F:cysteine-type exopeptidase activity"/>
    <property type="evidence" value="ECO:0007669"/>
    <property type="project" value="InterPro"/>
</dbReference>
<comment type="caution">
    <text evidence="1">The sequence shown here is derived from an EMBL/GenBank/DDBJ whole genome shotgun (WGS) entry which is preliminary data.</text>
</comment>
<dbReference type="PANTHER" id="PTHR12994:SF17">
    <property type="entry name" value="LD30995P"/>
    <property type="match status" value="1"/>
</dbReference>
<reference evidence="1" key="1">
    <citation type="submission" date="2019-08" db="EMBL/GenBank/DDBJ databases">
        <authorList>
            <person name="Kucharzyk K."/>
            <person name="Murdoch R.W."/>
            <person name="Higgins S."/>
            <person name="Loffler F."/>
        </authorList>
    </citation>
    <scope>NUCLEOTIDE SEQUENCE</scope>
</reference>
<dbReference type="InterPro" id="IPR005322">
    <property type="entry name" value="Peptidase_C69"/>
</dbReference>
<name>A0A644TWV5_9ZZZZ</name>
<accession>A0A644TWV5</accession>